<accession>A0A2G9CFL9</accession>
<dbReference type="RefSeq" id="WP_099859507.1">
    <property type="nucleotide sequence ID" value="NZ_PEOG01000003.1"/>
</dbReference>
<evidence type="ECO:0000313" key="5">
    <source>
        <dbReference type="EMBL" id="PIM55231.1"/>
    </source>
</evidence>
<comment type="caution">
    <text evidence="5">The sequence shown here is derived from an EMBL/GenBank/DDBJ whole genome shotgun (WGS) entry which is preliminary data.</text>
</comment>
<dbReference type="AlphaFoldDB" id="A0A2G9CFL9"/>
<keyword evidence="2" id="KW-0804">Transcription</keyword>
<dbReference type="EMBL" id="PEOG01000003">
    <property type="protein sequence ID" value="PIM55231.1"/>
    <property type="molecule type" value="Genomic_DNA"/>
</dbReference>
<keyword evidence="6" id="KW-1185">Reference proteome</keyword>
<keyword evidence="1" id="KW-0805">Transcription regulation</keyword>
<dbReference type="SUPFAM" id="SSF46689">
    <property type="entry name" value="Homeodomain-like"/>
    <property type="match status" value="1"/>
</dbReference>
<dbReference type="PANTHER" id="PTHR43130:SF3">
    <property type="entry name" value="HTH-TYPE TRANSCRIPTIONAL REGULATOR RV1931C"/>
    <property type="match status" value="1"/>
</dbReference>
<dbReference type="PANTHER" id="PTHR43130">
    <property type="entry name" value="ARAC-FAMILY TRANSCRIPTIONAL REGULATOR"/>
    <property type="match status" value="1"/>
</dbReference>
<evidence type="ECO:0000256" key="1">
    <source>
        <dbReference type="ARBA" id="ARBA00023015"/>
    </source>
</evidence>
<dbReference type="InterPro" id="IPR052158">
    <property type="entry name" value="INH-QAR"/>
</dbReference>
<reference evidence="5 6" key="1">
    <citation type="submission" date="2017-11" db="EMBL/GenBank/DDBJ databases">
        <title>Draft genome sequence of Mitsuaria sp. HWN-4.</title>
        <authorList>
            <person name="Gundlapally S.R."/>
        </authorList>
    </citation>
    <scope>NUCLEOTIDE SEQUENCE [LARGE SCALE GENOMIC DNA]</scope>
    <source>
        <strain evidence="5 6">HWN-4</strain>
    </source>
</reference>
<dbReference type="SMART" id="SM00342">
    <property type="entry name" value="HTH_ARAC"/>
    <property type="match status" value="1"/>
</dbReference>
<organism evidence="5 6">
    <name type="scientific">Roseateles chitinivorans</name>
    <dbReference type="NCBI Taxonomy" id="2917965"/>
    <lineage>
        <taxon>Bacteria</taxon>
        <taxon>Pseudomonadati</taxon>
        <taxon>Pseudomonadota</taxon>
        <taxon>Betaproteobacteria</taxon>
        <taxon>Burkholderiales</taxon>
        <taxon>Sphaerotilaceae</taxon>
        <taxon>Roseateles</taxon>
    </lineage>
</organism>
<dbReference type="PROSITE" id="PS01124">
    <property type="entry name" value="HTH_ARAC_FAMILY_2"/>
    <property type="match status" value="1"/>
</dbReference>
<evidence type="ECO:0000256" key="2">
    <source>
        <dbReference type="ARBA" id="ARBA00023163"/>
    </source>
</evidence>
<dbReference type="InterPro" id="IPR002818">
    <property type="entry name" value="DJ-1/PfpI"/>
</dbReference>
<dbReference type="InterPro" id="IPR009057">
    <property type="entry name" value="Homeodomain-like_sf"/>
</dbReference>
<dbReference type="Gene3D" id="3.40.50.880">
    <property type="match status" value="1"/>
</dbReference>
<dbReference type="SUPFAM" id="SSF52317">
    <property type="entry name" value="Class I glutamine amidotransferase-like"/>
    <property type="match status" value="1"/>
</dbReference>
<sequence>MSRPRLASRSKPRAGALTDATTVVAKPAGPARQRRSSRAAAGPEAPLVAILAYDRLCMFEFGCAVELFALDRPELGVAWYRHAICAAEAGPLRGTGGVRVEAPHTLAMLRRADIVVIPGWRDAAERPPEPLLKAVRAAHARGARLCTICSGVFVLAHAGLLEGRRATTHWRYAERLAREFPGIEVDPDALYVDEGQVITSAGSAAGLDMLMHLVRRDHGARVANAVAQRLVMSPHREGGQAQFVPRPMPTDESSPIAVLQDWLRAHPREVHTVASMAGRAAMSARTLQRRFKEATGLAPLEWLTRERVAIAKELLETREALDVEAIADLSGLGSPESMRRHFRLMGLPAPSRYRRQFG</sequence>
<evidence type="ECO:0000256" key="3">
    <source>
        <dbReference type="SAM" id="MobiDB-lite"/>
    </source>
</evidence>
<dbReference type="GO" id="GO:0003700">
    <property type="term" value="F:DNA-binding transcription factor activity"/>
    <property type="evidence" value="ECO:0007669"/>
    <property type="project" value="InterPro"/>
</dbReference>
<dbReference type="Pfam" id="PF12833">
    <property type="entry name" value="HTH_18"/>
    <property type="match status" value="1"/>
</dbReference>
<dbReference type="InterPro" id="IPR029062">
    <property type="entry name" value="Class_I_gatase-like"/>
</dbReference>
<name>A0A2G9CFL9_9BURK</name>
<dbReference type="NCBIfam" id="NF006902">
    <property type="entry name" value="PRK09393.1"/>
    <property type="match status" value="1"/>
</dbReference>
<evidence type="ECO:0000313" key="6">
    <source>
        <dbReference type="Proteomes" id="UP000231501"/>
    </source>
</evidence>
<dbReference type="InterPro" id="IPR018060">
    <property type="entry name" value="HTH_AraC"/>
</dbReference>
<dbReference type="OrthoDB" id="8543772at2"/>
<dbReference type="Pfam" id="PF01965">
    <property type="entry name" value="DJ-1_PfpI"/>
    <property type="match status" value="1"/>
</dbReference>
<evidence type="ECO:0000259" key="4">
    <source>
        <dbReference type="PROSITE" id="PS01124"/>
    </source>
</evidence>
<dbReference type="CDD" id="cd03137">
    <property type="entry name" value="GATase1_AraC_1"/>
    <property type="match status" value="1"/>
</dbReference>
<feature type="domain" description="HTH araC/xylS-type" evidence="4">
    <location>
        <begin position="257"/>
        <end position="356"/>
    </location>
</feature>
<dbReference type="Gene3D" id="1.10.10.60">
    <property type="entry name" value="Homeodomain-like"/>
    <property type="match status" value="1"/>
</dbReference>
<dbReference type="Proteomes" id="UP000231501">
    <property type="component" value="Unassembled WGS sequence"/>
</dbReference>
<proteinExistence type="predicted"/>
<feature type="compositionally biased region" description="Basic residues" evidence="3">
    <location>
        <begin position="1"/>
        <end position="12"/>
    </location>
</feature>
<feature type="region of interest" description="Disordered" evidence="3">
    <location>
        <begin position="1"/>
        <end position="39"/>
    </location>
</feature>
<dbReference type="GO" id="GO:0043565">
    <property type="term" value="F:sequence-specific DNA binding"/>
    <property type="evidence" value="ECO:0007669"/>
    <property type="project" value="InterPro"/>
</dbReference>
<protein>
    <submittedName>
        <fullName evidence="5">Transcriptional regulator FtrA</fullName>
    </submittedName>
</protein>
<gene>
    <name evidence="5" type="ORF">CS062_00390</name>
</gene>